<evidence type="ECO:0000256" key="2">
    <source>
        <dbReference type="SAM" id="Phobius"/>
    </source>
</evidence>
<dbReference type="RefSeq" id="WP_088988167.1">
    <property type="nucleotide sequence ID" value="NZ_LT607409.1"/>
</dbReference>
<keyword evidence="2" id="KW-0812">Transmembrane</keyword>
<evidence type="ECO:0000313" key="3">
    <source>
        <dbReference type="EMBL" id="SCE97785.1"/>
    </source>
</evidence>
<organism evidence="3 4">
    <name type="scientific">Micromonospora chokoriensis</name>
    <dbReference type="NCBI Taxonomy" id="356851"/>
    <lineage>
        <taxon>Bacteria</taxon>
        <taxon>Bacillati</taxon>
        <taxon>Actinomycetota</taxon>
        <taxon>Actinomycetes</taxon>
        <taxon>Micromonosporales</taxon>
        <taxon>Micromonosporaceae</taxon>
        <taxon>Micromonospora</taxon>
    </lineage>
</organism>
<gene>
    <name evidence="3" type="ORF">GA0070612_2662</name>
</gene>
<reference evidence="4" key="1">
    <citation type="submission" date="2016-06" db="EMBL/GenBank/DDBJ databases">
        <authorList>
            <person name="Varghese N."/>
            <person name="Submissions Spin"/>
        </authorList>
    </citation>
    <scope>NUCLEOTIDE SEQUENCE [LARGE SCALE GENOMIC DNA]</scope>
    <source>
        <strain evidence="4">DSM 45160</strain>
    </source>
</reference>
<dbReference type="Proteomes" id="UP000198224">
    <property type="component" value="Chromosome I"/>
</dbReference>
<protein>
    <submittedName>
        <fullName evidence="3">Uncharacterized protein</fullName>
    </submittedName>
</protein>
<keyword evidence="2" id="KW-1133">Transmembrane helix</keyword>
<dbReference type="AlphaFoldDB" id="A0A1C4WNI1"/>
<dbReference type="EMBL" id="LT607409">
    <property type="protein sequence ID" value="SCE97785.1"/>
    <property type="molecule type" value="Genomic_DNA"/>
</dbReference>
<proteinExistence type="predicted"/>
<feature type="compositionally biased region" description="Polar residues" evidence="1">
    <location>
        <begin position="87"/>
        <end position="98"/>
    </location>
</feature>
<keyword evidence="4" id="KW-1185">Reference proteome</keyword>
<feature type="transmembrane region" description="Helical" evidence="2">
    <location>
        <begin position="16"/>
        <end position="39"/>
    </location>
</feature>
<sequence length="98" mass="10905">MTQIDSWQLLAVPSGMGAVALAGAPWQVVIVLLLVLPVVHRYLRYCERLRELDVAEKAIDRSDTDRIPELMSTVYHHGPIDRRDAQSTEQPTPSTAAP</sequence>
<evidence type="ECO:0000313" key="4">
    <source>
        <dbReference type="Proteomes" id="UP000198224"/>
    </source>
</evidence>
<name>A0A1C4WNI1_9ACTN</name>
<accession>A0A1C4WNI1</accession>
<keyword evidence="2" id="KW-0472">Membrane</keyword>
<evidence type="ECO:0000256" key="1">
    <source>
        <dbReference type="SAM" id="MobiDB-lite"/>
    </source>
</evidence>
<feature type="region of interest" description="Disordered" evidence="1">
    <location>
        <begin position="76"/>
        <end position="98"/>
    </location>
</feature>